<evidence type="ECO:0000313" key="5">
    <source>
        <dbReference type="Proteomes" id="UP000689195"/>
    </source>
</evidence>
<keyword evidence="5" id="KW-1185">Reference proteome</keyword>
<dbReference type="EMBL" id="CAJJDO010000188">
    <property type="protein sequence ID" value="CAD8213847.1"/>
    <property type="molecule type" value="Genomic_DNA"/>
</dbReference>
<keyword evidence="2 3" id="KW-0802">TPR repeat</keyword>
<accession>A0A8S1YMZ1</accession>
<dbReference type="OrthoDB" id="293874at2759"/>
<dbReference type="InterPro" id="IPR050498">
    <property type="entry name" value="Ycf3"/>
</dbReference>
<name>A0A8S1YMZ1_9CILI</name>
<comment type="caution">
    <text evidence="4">The sequence shown here is derived from an EMBL/GenBank/DDBJ whole genome shotgun (WGS) entry which is preliminary data.</text>
</comment>
<evidence type="ECO:0000313" key="4">
    <source>
        <dbReference type="EMBL" id="CAD8213847.1"/>
    </source>
</evidence>
<protein>
    <recommendedName>
        <fullName evidence="6">Tetratricopeptide repeat protein</fullName>
    </recommendedName>
</protein>
<keyword evidence="1" id="KW-0677">Repeat</keyword>
<dbReference type="SMART" id="SM00028">
    <property type="entry name" value="TPR"/>
    <property type="match status" value="3"/>
</dbReference>
<feature type="repeat" description="TPR" evidence="3">
    <location>
        <begin position="44"/>
        <end position="77"/>
    </location>
</feature>
<evidence type="ECO:0000256" key="3">
    <source>
        <dbReference type="PROSITE-ProRule" id="PRU00339"/>
    </source>
</evidence>
<organism evidence="4 5">
    <name type="scientific">Paramecium pentaurelia</name>
    <dbReference type="NCBI Taxonomy" id="43138"/>
    <lineage>
        <taxon>Eukaryota</taxon>
        <taxon>Sar</taxon>
        <taxon>Alveolata</taxon>
        <taxon>Ciliophora</taxon>
        <taxon>Intramacronucleata</taxon>
        <taxon>Oligohymenophorea</taxon>
        <taxon>Peniculida</taxon>
        <taxon>Parameciidae</taxon>
        <taxon>Paramecium</taxon>
    </lineage>
</organism>
<dbReference type="PROSITE" id="PS50005">
    <property type="entry name" value="TPR"/>
    <property type="match status" value="1"/>
</dbReference>
<dbReference type="Pfam" id="PF13181">
    <property type="entry name" value="TPR_8"/>
    <property type="match status" value="1"/>
</dbReference>
<gene>
    <name evidence="4" type="ORF">PPENT_87.1.T1880003</name>
</gene>
<proteinExistence type="predicted"/>
<reference evidence="4" key="1">
    <citation type="submission" date="2021-01" db="EMBL/GenBank/DDBJ databases">
        <authorList>
            <consortium name="Genoscope - CEA"/>
            <person name="William W."/>
        </authorList>
    </citation>
    <scope>NUCLEOTIDE SEQUENCE</scope>
</reference>
<dbReference type="InterPro" id="IPR019734">
    <property type="entry name" value="TPR_rpt"/>
</dbReference>
<evidence type="ECO:0000256" key="1">
    <source>
        <dbReference type="ARBA" id="ARBA00022737"/>
    </source>
</evidence>
<dbReference type="PANTHER" id="PTHR44858">
    <property type="entry name" value="TETRATRICOPEPTIDE REPEAT PROTEIN 6"/>
    <property type="match status" value="1"/>
</dbReference>
<dbReference type="Proteomes" id="UP000689195">
    <property type="component" value="Unassembled WGS sequence"/>
</dbReference>
<sequence length="206" mass="24629">MLLCFLTEVNHFVKQSRNVFYEKGENEKALQDHNMAILLNPNNAEAHMNRGVLFDKIGEKEKARQGYQKALLLQSDYPLIVTNLGSLYFKQKQFSQANIYFTKAQESLDSINQQQISKWNLSNSNLTYIKIELNLLREIQIRYKQQMFKLIIYLNNYKDRNLFNQRNKPRNQQMNLHNKQSHQILNQIQINIQSTFRFWNNLKKVQ</sequence>
<dbReference type="Pfam" id="PF13414">
    <property type="entry name" value="TPR_11"/>
    <property type="match status" value="1"/>
</dbReference>
<dbReference type="PANTHER" id="PTHR44858:SF1">
    <property type="entry name" value="UDP-N-ACETYLGLUCOSAMINE--PEPTIDE N-ACETYLGLUCOSAMINYLTRANSFERASE SPINDLY-RELATED"/>
    <property type="match status" value="1"/>
</dbReference>
<dbReference type="AlphaFoldDB" id="A0A8S1YMZ1"/>
<evidence type="ECO:0008006" key="6">
    <source>
        <dbReference type="Google" id="ProtNLM"/>
    </source>
</evidence>
<evidence type="ECO:0000256" key="2">
    <source>
        <dbReference type="ARBA" id="ARBA00022803"/>
    </source>
</evidence>